<reference evidence="9 10" key="1">
    <citation type="submission" date="2016-10" db="EMBL/GenBank/DDBJ databases">
        <authorList>
            <person name="de Groot N.N."/>
        </authorList>
    </citation>
    <scope>NUCLEOTIDE SEQUENCE [LARGE SCALE GENOMIC DNA]</scope>
    <source>
        <strain evidence="9 10">AR40</strain>
    </source>
</reference>
<dbReference type="SUPFAM" id="SSF90002">
    <property type="entry name" value="Hypothetical protein YjiA, C-terminal domain"/>
    <property type="match status" value="1"/>
</dbReference>
<dbReference type="OrthoDB" id="9808822at2"/>
<dbReference type="Pfam" id="PF07683">
    <property type="entry name" value="CobW_C"/>
    <property type="match status" value="1"/>
</dbReference>
<keyword evidence="3" id="KW-0143">Chaperone</keyword>
<evidence type="ECO:0000259" key="8">
    <source>
        <dbReference type="Pfam" id="PF07683"/>
    </source>
</evidence>
<accession>A0A1H9S0J6</accession>
<dbReference type="RefSeq" id="WP_074755943.1">
    <property type="nucleotide sequence ID" value="NZ_FOGJ01000011.1"/>
</dbReference>
<evidence type="ECO:0000256" key="1">
    <source>
        <dbReference type="ARBA" id="ARBA00022741"/>
    </source>
</evidence>
<gene>
    <name evidence="9" type="ORF">SAMN04487884_11115</name>
</gene>
<dbReference type="Proteomes" id="UP000182584">
    <property type="component" value="Unassembled WGS sequence"/>
</dbReference>
<dbReference type="Pfam" id="PF02492">
    <property type="entry name" value="cobW"/>
    <property type="match status" value="1"/>
</dbReference>
<keyword evidence="1" id="KW-0547">Nucleotide-binding</keyword>
<evidence type="ECO:0000313" key="9">
    <source>
        <dbReference type="EMBL" id="SER78145.1"/>
    </source>
</evidence>
<feature type="compositionally biased region" description="Basic and acidic residues" evidence="6">
    <location>
        <begin position="206"/>
        <end position="222"/>
    </location>
</feature>
<evidence type="ECO:0000256" key="5">
    <source>
        <dbReference type="ARBA" id="ARBA00049117"/>
    </source>
</evidence>
<dbReference type="Gene3D" id="3.40.50.300">
    <property type="entry name" value="P-loop containing nucleotide triphosphate hydrolases"/>
    <property type="match status" value="1"/>
</dbReference>
<evidence type="ECO:0000256" key="2">
    <source>
        <dbReference type="ARBA" id="ARBA00022801"/>
    </source>
</evidence>
<comment type="similarity">
    <text evidence="4">Belongs to the SIMIBI class G3E GTPase family. ZNG1 subfamily.</text>
</comment>
<dbReference type="InterPro" id="IPR027417">
    <property type="entry name" value="P-loop_NTPase"/>
</dbReference>
<protein>
    <submittedName>
        <fullName evidence="9">GTPase, G3E family</fullName>
    </submittedName>
</protein>
<evidence type="ECO:0000256" key="4">
    <source>
        <dbReference type="ARBA" id="ARBA00034320"/>
    </source>
</evidence>
<proteinExistence type="inferred from homology"/>
<evidence type="ECO:0000256" key="3">
    <source>
        <dbReference type="ARBA" id="ARBA00023186"/>
    </source>
</evidence>
<keyword evidence="2" id="KW-0378">Hydrolase</keyword>
<dbReference type="PANTHER" id="PTHR13748:SF62">
    <property type="entry name" value="COBW DOMAIN-CONTAINING PROTEIN"/>
    <property type="match status" value="1"/>
</dbReference>
<dbReference type="AlphaFoldDB" id="A0A1H9S0J6"/>
<organism evidence="9 10">
    <name type="scientific">Butyrivibrio fibrisolvens</name>
    <dbReference type="NCBI Taxonomy" id="831"/>
    <lineage>
        <taxon>Bacteria</taxon>
        <taxon>Bacillati</taxon>
        <taxon>Bacillota</taxon>
        <taxon>Clostridia</taxon>
        <taxon>Lachnospirales</taxon>
        <taxon>Lachnospiraceae</taxon>
        <taxon>Butyrivibrio</taxon>
    </lineage>
</organism>
<dbReference type="InterPro" id="IPR051316">
    <property type="entry name" value="Zinc-reg_GTPase_activator"/>
</dbReference>
<dbReference type="GO" id="GO:0016787">
    <property type="term" value="F:hydrolase activity"/>
    <property type="evidence" value="ECO:0007669"/>
    <property type="project" value="UniProtKB-KW"/>
</dbReference>
<evidence type="ECO:0000313" key="10">
    <source>
        <dbReference type="Proteomes" id="UP000182584"/>
    </source>
</evidence>
<evidence type="ECO:0000256" key="6">
    <source>
        <dbReference type="SAM" id="MobiDB-lite"/>
    </source>
</evidence>
<dbReference type="Gene3D" id="3.30.1220.10">
    <property type="entry name" value="CobW-like, C-terminal domain"/>
    <property type="match status" value="1"/>
</dbReference>
<dbReference type="InterPro" id="IPR003495">
    <property type="entry name" value="CobW/HypB/UreG_nucleotide-bd"/>
</dbReference>
<feature type="domain" description="CobW C-terminal" evidence="8">
    <location>
        <begin position="251"/>
        <end position="332"/>
    </location>
</feature>
<dbReference type="InterPro" id="IPR011629">
    <property type="entry name" value="CobW-like_C"/>
</dbReference>
<feature type="compositionally biased region" description="Polar residues" evidence="6">
    <location>
        <begin position="223"/>
        <end position="244"/>
    </location>
</feature>
<dbReference type="PANTHER" id="PTHR13748">
    <property type="entry name" value="COBW-RELATED"/>
    <property type="match status" value="1"/>
</dbReference>
<comment type="catalytic activity">
    <reaction evidence="5">
        <text>GTP + H2O = GDP + phosphate + H(+)</text>
        <dbReference type="Rhea" id="RHEA:19669"/>
        <dbReference type="ChEBI" id="CHEBI:15377"/>
        <dbReference type="ChEBI" id="CHEBI:15378"/>
        <dbReference type="ChEBI" id="CHEBI:37565"/>
        <dbReference type="ChEBI" id="CHEBI:43474"/>
        <dbReference type="ChEBI" id="CHEBI:58189"/>
    </reaction>
    <physiologicalReaction direction="left-to-right" evidence="5">
        <dbReference type="Rhea" id="RHEA:19670"/>
    </physiologicalReaction>
</comment>
<sequence length="341" mass="38227">MQILIISGFLGAGKTTFIKELIKRTDKNPVIMENEYGANNLDSLELQDSAKDSDEVKVLEFMEGCVCCTMKDSFVNSVLAIYSSLCPEYLIIEPTGVGKLSSIIENLKPILNTVIFMLEPVVILSPLTFRQNMKEWPDLYTDQIANAGKIVFSKCENASAEELNYVVEQVRKINKTATIVSQHYTKMDDEFWNSLMESRDEKIKEQDSYLRHSADMSKENNKSEGIQPSADMTNENNSSEGIPQTDTINISQVSISCAGLHNPAQLVMLLEDCLRGSYGLISRAKGTLWVGGEYLRFDLADRMYAITDTSADNCQCVFIGKNLDEKKLNTYLSGGRRKIKL</sequence>
<name>A0A1H9S0J6_BUTFI</name>
<dbReference type="EMBL" id="FOGJ01000011">
    <property type="protein sequence ID" value="SER78145.1"/>
    <property type="molecule type" value="Genomic_DNA"/>
</dbReference>
<dbReference type="SUPFAM" id="SSF52540">
    <property type="entry name" value="P-loop containing nucleoside triphosphate hydrolases"/>
    <property type="match status" value="1"/>
</dbReference>
<evidence type="ECO:0000259" key="7">
    <source>
        <dbReference type="Pfam" id="PF02492"/>
    </source>
</evidence>
<dbReference type="InterPro" id="IPR036627">
    <property type="entry name" value="CobW-likC_sf"/>
</dbReference>
<feature type="region of interest" description="Disordered" evidence="6">
    <location>
        <begin position="206"/>
        <end position="244"/>
    </location>
</feature>
<dbReference type="GO" id="GO:0005737">
    <property type="term" value="C:cytoplasm"/>
    <property type="evidence" value="ECO:0007669"/>
    <property type="project" value="TreeGrafter"/>
</dbReference>
<feature type="domain" description="CobW/HypB/UreG nucleotide-binding" evidence="7">
    <location>
        <begin position="3"/>
        <end position="180"/>
    </location>
</feature>
<dbReference type="GO" id="GO:0000166">
    <property type="term" value="F:nucleotide binding"/>
    <property type="evidence" value="ECO:0007669"/>
    <property type="project" value="UniProtKB-KW"/>
</dbReference>